<proteinExistence type="predicted"/>
<dbReference type="RefSeq" id="WP_265143186.1">
    <property type="nucleotide sequence ID" value="NZ_JAPCHZ010000001.1"/>
</dbReference>
<evidence type="ECO:0000256" key="1">
    <source>
        <dbReference type="SAM" id="SignalP"/>
    </source>
</evidence>
<organism evidence="2 3">
    <name type="scientific">Kaistella yananensis</name>
    <dbReference type="NCBI Taxonomy" id="2989820"/>
    <lineage>
        <taxon>Bacteria</taxon>
        <taxon>Pseudomonadati</taxon>
        <taxon>Bacteroidota</taxon>
        <taxon>Flavobacteriia</taxon>
        <taxon>Flavobacteriales</taxon>
        <taxon>Weeksellaceae</taxon>
        <taxon>Chryseobacterium group</taxon>
        <taxon>Kaistella</taxon>
    </lineage>
</organism>
<dbReference type="Proteomes" id="UP001209107">
    <property type="component" value="Unassembled WGS sequence"/>
</dbReference>
<accession>A0ABT3JJU0</accession>
<protein>
    <submittedName>
        <fullName evidence="2">Pyruvate decarboxylase</fullName>
    </submittedName>
</protein>
<dbReference type="EMBL" id="JAPCHZ010000001">
    <property type="protein sequence ID" value="MCW4450959.1"/>
    <property type="molecule type" value="Genomic_DNA"/>
</dbReference>
<keyword evidence="1" id="KW-0732">Signal</keyword>
<sequence length="189" mass="21359">MMNHLYLFALGTFLFFTGCQSLPAQNITAAKDLKNQNIIYFNPEVFPDIDEIKEPTYTAFYAAVSEKTQYFRNYNMLRVDSYMPYDAVDVDSVVEYCKNNNAQLAVIPKVKYFKVGVGKYVFSNQVIISMKLYDSLGNFLAETNYDTYRKNARILGSAENSIKIGATGAMTNLGKNLRKSKTYSISGAN</sequence>
<name>A0ABT3JJU0_9FLAO</name>
<feature type="signal peptide" evidence="1">
    <location>
        <begin position="1"/>
        <end position="24"/>
    </location>
</feature>
<comment type="caution">
    <text evidence="2">The sequence shown here is derived from an EMBL/GenBank/DDBJ whole genome shotgun (WGS) entry which is preliminary data.</text>
</comment>
<evidence type="ECO:0000313" key="2">
    <source>
        <dbReference type="EMBL" id="MCW4450959.1"/>
    </source>
</evidence>
<evidence type="ECO:0000313" key="3">
    <source>
        <dbReference type="Proteomes" id="UP001209107"/>
    </source>
</evidence>
<gene>
    <name evidence="2" type="ORF">OK344_01895</name>
</gene>
<keyword evidence="3" id="KW-1185">Reference proteome</keyword>
<feature type="chain" id="PRO_5047254991" evidence="1">
    <location>
        <begin position="25"/>
        <end position="189"/>
    </location>
</feature>
<reference evidence="2 3" key="1">
    <citation type="submission" date="2022-10" db="EMBL/GenBank/DDBJ databases">
        <title>Kaistella sp. BT-6-1-3.</title>
        <authorList>
            <person name="Ai J."/>
            <person name="Deng Z."/>
        </authorList>
    </citation>
    <scope>NUCLEOTIDE SEQUENCE [LARGE SCALE GENOMIC DNA]</scope>
    <source>
        <strain evidence="2 3">BT6-1-3</strain>
    </source>
</reference>
<keyword evidence="2" id="KW-0670">Pyruvate</keyword>